<keyword evidence="3" id="KW-1185">Reference proteome</keyword>
<dbReference type="RefSeq" id="XP_004338619.1">
    <property type="nucleotide sequence ID" value="XM_004338571.1"/>
</dbReference>
<dbReference type="EMBL" id="KB007985">
    <property type="protein sequence ID" value="ELR16606.1"/>
    <property type="molecule type" value="Genomic_DNA"/>
</dbReference>
<proteinExistence type="predicted"/>
<dbReference type="OrthoDB" id="25491at2759"/>
<dbReference type="CDD" id="cd05327">
    <property type="entry name" value="retinol-DH_like_SDR_c_like"/>
    <property type="match status" value="1"/>
</dbReference>
<keyword evidence="1" id="KW-0560">Oxidoreductase</keyword>
<dbReference type="KEGG" id="acan:ACA1_088210"/>
<dbReference type="STRING" id="1257118.L8GX22"/>
<dbReference type="PRINTS" id="PR00081">
    <property type="entry name" value="GDHRDH"/>
</dbReference>
<accession>L8GX22</accession>
<dbReference type="Pfam" id="PF00106">
    <property type="entry name" value="adh_short"/>
    <property type="match status" value="1"/>
</dbReference>
<evidence type="ECO:0000256" key="1">
    <source>
        <dbReference type="ARBA" id="ARBA00023002"/>
    </source>
</evidence>
<reference evidence="2 3" key="1">
    <citation type="journal article" date="2013" name="Genome Biol.">
        <title>Genome of Acanthamoeba castellanii highlights extensive lateral gene transfer and early evolution of tyrosine kinase signaling.</title>
        <authorList>
            <person name="Clarke M."/>
            <person name="Lohan A.J."/>
            <person name="Liu B."/>
            <person name="Lagkouvardos I."/>
            <person name="Roy S."/>
            <person name="Zafar N."/>
            <person name="Bertelli C."/>
            <person name="Schilde C."/>
            <person name="Kianianmomeni A."/>
            <person name="Burglin T.R."/>
            <person name="Frech C."/>
            <person name="Turcotte B."/>
            <person name="Kopec K.O."/>
            <person name="Synnott J.M."/>
            <person name="Choo C."/>
            <person name="Paponov I."/>
            <person name="Finkler A."/>
            <person name="Soon Heng Tan C."/>
            <person name="Hutchins A.P."/>
            <person name="Weinmeier T."/>
            <person name="Rattei T."/>
            <person name="Chu J.S."/>
            <person name="Gimenez G."/>
            <person name="Irimia M."/>
            <person name="Rigden D.J."/>
            <person name="Fitzpatrick D.A."/>
            <person name="Lorenzo-Morales J."/>
            <person name="Bateman A."/>
            <person name="Chiu C.H."/>
            <person name="Tang P."/>
            <person name="Hegemann P."/>
            <person name="Fromm H."/>
            <person name="Raoult D."/>
            <person name="Greub G."/>
            <person name="Miranda-Saavedra D."/>
            <person name="Chen N."/>
            <person name="Nash P."/>
            <person name="Ginger M.L."/>
            <person name="Horn M."/>
            <person name="Schaap P."/>
            <person name="Caler L."/>
            <person name="Loftus B."/>
        </authorList>
    </citation>
    <scope>NUCLEOTIDE SEQUENCE [LARGE SCALE GENOMIC DNA]</scope>
    <source>
        <strain evidence="2 3">Neff</strain>
    </source>
</reference>
<dbReference type="Gene3D" id="3.40.50.720">
    <property type="entry name" value="NAD(P)-binding Rossmann-like Domain"/>
    <property type="match status" value="1"/>
</dbReference>
<dbReference type="InterPro" id="IPR036291">
    <property type="entry name" value="NAD(P)-bd_dom_sf"/>
</dbReference>
<protein>
    <submittedName>
        <fullName evidence="2">Lightdependent protochlorophyllide reductase, putative</fullName>
    </submittedName>
</protein>
<dbReference type="OMA" id="PPAEKYW"/>
<organism evidence="2 3">
    <name type="scientific">Acanthamoeba castellanii (strain ATCC 30010 / Neff)</name>
    <dbReference type="NCBI Taxonomy" id="1257118"/>
    <lineage>
        <taxon>Eukaryota</taxon>
        <taxon>Amoebozoa</taxon>
        <taxon>Discosea</taxon>
        <taxon>Longamoebia</taxon>
        <taxon>Centramoebida</taxon>
        <taxon>Acanthamoebidae</taxon>
        <taxon>Acanthamoeba</taxon>
    </lineage>
</organism>
<dbReference type="GO" id="GO:0016491">
    <property type="term" value="F:oxidoreductase activity"/>
    <property type="evidence" value="ECO:0007669"/>
    <property type="project" value="UniProtKB-KW"/>
</dbReference>
<dbReference type="Proteomes" id="UP000011083">
    <property type="component" value="Unassembled WGS sequence"/>
</dbReference>
<dbReference type="PANTHER" id="PTHR43157">
    <property type="entry name" value="PHOSPHATIDYLINOSITOL-GLYCAN BIOSYNTHESIS CLASS F PROTEIN-RELATED"/>
    <property type="match status" value="1"/>
</dbReference>
<evidence type="ECO:0000313" key="2">
    <source>
        <dbReference type="EMBL" id="ELR16606.1"/>
    </source>
</evidence>
<dbReference type="InterPro" id="IPR002347">
    <property type="entry name" value="SDR_fam"/>
</dbReference>
<dbReference type="SUPFAM" id="SSF51735">
    <property type="entry name" value="NAD(P)-binding Rossmann-fold domains"/>
    <property type="match status" value="1"/>
</dbReference>
<dbReference type="VEuPathDB" id="AmoebaDB:ACA1_088210"/>
<evidence type="ECO:0000313" key="3">
    <source>
        <dbReference type="Proteomes" id="UP000011083"/>
    </source>
</evidence>
<dbReference type="AlphaFoldDB" id="L8GX22"/>
<gene>
    <name evidence="2" type="ORF">ACA1_088210</name>
</gene>
<dbReference type="PANTHER" id="PTHR43157:SF31">
    <property type="entry name" value="PHOSPHATIDYLINOSITOL-GLYCAN BIOSYNTHESIS CLASS F PROTEIN"/>
    <property type="match status" value="1"/>
</dbReference>
<dbReference type="GeneID" id="14917326"/>
<sequence>MKEPEDIGAHFERSGGAVVEEATEGATSGIGLETARALYQRGYHVVLACRDTAKCGKVVEELAAEGEQAVSPGSAECMVRVAFYQFPSVDLTSLQSVRDFAEEFKQKRQPLHLLINNAGIYSPPYGETKDGFESQFGVNYLSHFLLTHLLLDKLKESAPARIINVSSRAHTMANLDFDNLQSKRNYSRYTAYSRSKLAQVLHANKLQRRLEGSGVTICALHPGVVNTSLWRDLPGPLKYIAYGLGSVFFKTPAQGAETTIWAATADELEGVGGKYYSDCREIPSSAQSRDIEAQDKLWRASLELVGLPAEEDETEAEKKEEDTTH</sequence>
<name>L8GX22_ACACF</name>